<organism evidence="1">
    <name type="scientific">Florenciella parvula</name>
    <dbReference type="NCBI Taxonomy" id="236787"/>
    <lineage>
        <taxon>Eukaryota</taxon>
        <taxon>Sar</taxon>
        <taxon>Stramenopiles</taxon>
        <taxon>Ochrophyta</taxon>
        <taxon>Dictyochophyceae</taxon>
        <taxon>Florenciellales</taxon>
        <taxon>Florenciella</taxon>
    </lineage>
</organism>
<protein>
    <recommendedName>
        <fullName evidence="2">DUF711 family protein</fullName>
    </recommendedName>
</protein>
<dbReference type="PANTHER" id="PTHR37560">
    <property type="entry name" value="UPF0210 PROTEIN SPR0218"/>
    <property type="match status" value="1"/>
</dbReference>
<dbReference type="InterPro" id="IPR007841">
    <property type="entry name" value="UPF0210"/>
</dbReference>
<name>A0A7S2CFK5_9STRA</name>
<dbReference type="SUPFAM" id="SSF51998">
    <property type="entry name" value="PFL-like glycyl radical enzymes"/>
    <property type="match status" value="1"/>
</dbReference>
<dbReference type="AlphaFoldDB" id="A0A7S2CFK5"/>
<dbReference type="Gene3D" id="3.20.70.20">
    <property type="match status" value="1"/>
</dbReference>
<dbReference type="PANTHER" id="PTHR37560:SF2">
    <property type="entry name" value="DUF711 DOMAIN-CONTAINING PROTEIN"/>
    <property type="match status" value="1"/>
</dbReference>
<gene>
    <name evidence="1" type="ORF">FPAR1323_LOCUS10669</name>
</gene>
<evidence type="ECO:0000313" key="1">
    <source>
        <dbReference type="EMBL" id="CAD9423882.1"/>
    </source>
</evidence>
<dbReference type="EMBL" id="HBGT01020316">
    <property type="protein sequence ID" value="CAD9423882.1"/>
    <property type="molecule type" value="Transcribed_RNA"/>
</dbReference>
<proteinExistence type="predicted"/>
<reference evidence="1" key="1">
    <citation type="submission" date="2021-01" db="EMBL/GenBank/DDBJ databases">
        <authorList>
            <person name="Corre E."/>
            <person name="Pelletier E."/>
            <person name="Niang G."/>
            <person name="Scheremetjew M."/>
            <person name="Finn R."/>
            <person name="Kale V."/>
            <person name="Holt S."/>
            <person name="Cochrane G."/>
            <person name="Meng A."/>
            <person name="Brown T."/>
            <person name="Cohen L."/>
        </authorList>
    </citation>
    <scope>NUCLEOTIDE SEQUENCE</scope>
    <source>
        <strain evidence="1">RCC1693</strain>
    </source>
</reference>
<sequence>MSATITAVLKSLPVKLCGYSGLMLPPLEDQTLAARAAEQPPSYGITDLLSYSSVCGVGLDTVPIPGDSSIEDVSALMLDTAALACKWDKPLSCRLFPVPGKAAGEMTEFNSPFLINSRVFALP</sequence>
<evidence type="ECO:0008006" key="2">
    <source>
        <dbReference type="Google" id="ProtNLM"/>
    </source>
</evidence>
<accession>A0A7S2CFK5</accession>
<dbReference type="Pfam" id="PF05167">
    <property type="entry name" value="DUF711"/>
    <property type="match status" value="1"/>
</dbReference>